<evidence type="ECO:0000259" key="2">
    <source>
        <dbReference type="PROSITE" id="PS51677"/>
    </source>
</evidence>
<dbReference type="Proteomes" id="UP000195442">
    <property type="component" value="Unassembled WGS sequence"/>
</dbReference>
<protein>
    <recommendedName>
        <fullName evidence="2">NodB homology domain-containing protein</fullName>
    </recommendedName>
</protein>
<dbReference type="InterPro" id="IPR051398">
    <property type="entry name" value="Polysacch_Deacetylase"/>
</dbReference>
<dbReference type="SUPFAM" id="SSF88713">
    <property type="entry name" value="Glycoside hydrolase/deacetylase"/>
    <property type="match status" value="1"/>
</dbReference>
<reference evidence="4" key="1">
    <citation type="submission" date="2017-02" db="EMBL/GenBank/DDBJ databases">
        <authorList>
            <person name="Daims H."/>
        </authorList>
    </citation>
    <scope>NUCLEOTIDE SEQUENCE [LARGE SCALE GENOMIC DNA]</scope>
</reference>
<dbReference type="Pfam" id="PF01522">
    <property type="entry name" value="Polysacc_deac_1"/>
    <property type="match status" value="1"/>
</dbReference>
<dbReference type="PANTHER" id="PTHR34216:SF7">
    <property type="entry name" value="POLY-BETA-1,6-N-ACETYL-D-GLUCOSAMINE N-DEACETYLASE"/>
    <property type="match status" value="1"/>
</dbReference>
<organism evidence="3 4">
    <name type="scientific">Crenothrix polyspora</name>
    <dbReference type="NCBI Taxonomy" id="360316"/>
    <lineage>
        <taxon>Bacteria</taxon>
        <taxon>Pseudomonadati</taxon>
        <taxon>Pseudomonadota</taxon>
        <taxon>Gammaproteobacteria</taxon>
        <taxon>Methylococcales</taxon>
        <taxon>Crenotrichaceae</taxon>
        <taxon>Crenothrix</taxon>
    </lineage>
</organism>
<evidence type="ECO:0000256" key="1">
    <source>
        <dbReference type="ARBA" id="ARBA00022729"/>
    </source>
</evidence>
<dbReference type="GO" id="GO:0005975">
    <property type="term" value="P:carbohydrate metabolic process"/>
    <property type="evidence" value="ECO:0007669"/>
    <property type="project" value="InterPro"/>
</dbReference>
<accession>A0A1R4H0D2</accession>
<evidence type="ECO:0000313" key="4">
    <source>
        <dbReference type="Proteomes" id="UP000195442"/>
    </source>
</evidence>
<keyword evidence="1" id="KW-0732">Signal</keyword>
<feature type="domain" description="NodB homology" evidence="2">
    <location>
        <begin position="94"/>
        <end position="351"/>
    </location>
</feature>
<dbReference type="InterPro" id="IPR011330">
    <property type="entry name" value="Glyco_hydro/deAcase_b/a-brl"/>
</dbReference>
<gene>
    <name evidence="3" type="ORF">CRENPOLYSF2_1190007</name>
</gene>
<evidence type="ECO:0000313" key="3">
    <source>
        <dbReference type="EMBL" id="SJM89510.1"/>
    </source>
</evidence>
<keyword evidence="4" id="KW-1185">Reference proteome</keyword>
<dbReference type="PANTHER" id="PTHR34216">
    <property type="match status" value="1"/>
</dbReference>
<dbReference type="GO" id="GO:0016810">
    <property type="term" value="F:hydrolase activity, acting on carbon-nitrogen (but not peptide) bonds"/>
    <property type="evidence" value="ECO:0007669"/>
    <property type="project" value="InterPro"/>
</dbReference>
<dbReference type="RefSeq" id="WP_087145667.1">
    <property type="nucleotide sequence ID" value="NZ_FUKJ01000023.1"/>
</dbReference>
<sequence length="351" mass="40825">MSTKTLIAHTLLDVLYYSNAYRLLEDKYQGVGVILTLHHVVKASDSSPFRINRLLEITPEFLEQTIQQVIALGYEIVSLDEMHQRLLNQQFEHRFICFTLDDGYIDNYQNAFPIFKKYNVPFTIYVTTGITEGTAILWWRCLEKIILKENQIELEMNGKDECFETKSLTQKQGVFNQLYWYLRNMALKQQHTVIFALAEKYHLSIEELCLNCAMSWEMLKELAQSPLATIGTHTVNHLALAKLPIADVKNEAILCRDKLSQHLQIDANHFCYPYGDEASASNREFNIIEDLGFKTATTTRKQVIRAEHSKQLFELPRIPLNGHYQQQRYVRLLLSGVPTGLWESTKRFLKR</sequence>
<dbReference type="PROSITE" id="PS51677">
    <property type="entry name" value="NODB"/>
    <property type="match status" value="1"/>
</dbReference>
<dbReference type="AlphaFoldDB" id="A0A1R4H0D2"/>
<dbReference type="InterPro" id="IPR002509">
    <property type="entry name" value="NODB_dom"/>
</dbReference>
<dbReference type="EMBL" id="FUKJ01000023">
    <property type="protein sequence ID" value="SJM89510.1"/>
    <property type="molecule type" value="Genomic_DNA"/>
</dbReference>
<dbReference type="Gene3D" id="3.20.20.370">
    <property type="entry name" value="Glycoside hydrolase/deacetylase"/>
    <property type="match status" value="1"/>
</dbReference>
<dbReference type="OrthoDB" id="9814639at2"/>
<name>A0A1R4H0D2_9GAMM</name>
<proteinExistence type="predicted"/>